<reference evidence="1 2" key="2">
    <citation type="submission" date="2019-02" db="EMBL/GenBank/DDBJ databases">
        <title>'Lichenibacterium ramalinii' gen. nov. sp. nov., 'Lichenibacterium minor' gen. nov. sp. nov.</title>
        <authorList>
            <person name="Pankratov T."/>
        </authorList>
    </citation>
    <scope>NUCLEOTIDE SEQUENCE [LARGE SCALE GENOMIC DNA]</scope>
    <source>
        <strain evidence="1 2">RmlP001</strain>
    </source>
</reference>
<name>A0A4Q2R7L7_9HYPH</name>
<comment type="caution">
    <text evidence="1">The sequence shown here is derived from an EMBL/GenBank/DDBJ whole genome shotgun (WGS) entry which is preliminary data.</text>
</comment>
<dbReference type="Proteomes" id="UP000289411">
    <property type="component" value="Unassembled WGS sequence"/>
</dbReference>
<keyword evidence="2" id="KW-1185">Reference proteome</keyword>
<protein>
    <recommendedName>
        <fullName evidence="3">HNH endonuclease</fullName>
    </recommendedName>
</protein>
<reference evidence="1 2" key="1">
    <citation type="submission" date="2018-09" db="EMBL/GenBank/DDBJ databases">
        <authorList>
            <person name="Grouzdev D.S."/>
            <person name="Krutkina M.S."/>
        </authorList>
    </citation>
    <scope>NUCLEOTIDE SEQUENCE [LARGE SCALE GENOMIC DNA]</scope>
    <source>
        <strain evidence="1 2">RmlP001</strain>
    </source>
</reference>
<evidence type="ECO:0008006" key="3">
    <source>
        <dbReference type="Google" id="ProtNLM"/>
    </source>
</evidence>
<dbReference type="RefSeq" id="WP_129222205.1">
    <property type="nucleotide sequence ID" value="NZ_QYBC01000042.1"/>
</dbReference>
<proteinExistence type="predicted"/>
<organism evidence="1 2">
    <name type="scientific">Lichenibacterium ramalinae</name>
    <dbReference type="NCBI Taxonomy" id="2316527"/>
    <lineage>
        <taxon>Bacteria</taxon>
        <taxon>Pseudomonadati</taxon>
        <taxon>Pseudomonadota</taxon>
        <taxon>Alphaproteobacteria</taxon>
        <taxon>Hyphomicrobiales</taxon>
        <taxon>Lichenihabitantaceae</taxon>
        <taxon>Lichenibacterium</taxon>
    </lineage>
</organism>
<accession>A0A4Q2R7L7</accession>
<dbReference type="OrthoDB" id="7321232at2"/>
<evidence type="ECO:0000313" key="2">
    <source>
        <dbReference type="Proteomes" id="UP000289411"/>
    </source>
</evidence>
<dbReference type="EMBL" id="QYBC01000042">
    <property type="protein sequence ID" value="RYB01400.1"/>
    <property type="molecule type" value="Genomic_DNA"/>
</dbReference>
<dbReference type="AlphaFoldDB" id="A0A4Q2R7L7"/>
<evidence type="ECO:0000313" key="1">
    <source>
        <dbReference type="EMBL" id="RYB01400.1"/>
    </source>
</evidence>
<dbReference type="Gene3D" id="1.10.30.50">
    <property type="match status" value="1"/>
</dbReference>
<gene>
    <name evidence="1" type="ORF">D3272_26270</name>
</gene>
<sequence length="129" mass="14456">MPNHRLTPPEIASLNELQDVTVAALQFLAGDDAALLFALRRRLYTRLMHLERGTPMHRTKLKRLKWKAQEGRCAICDKPMEQKGSELDRFKASEGYTEKNTRLIHHECHVADQAVKGFSDGGAASGASQ</sequence>